<protein>
    <submittedName>
        <fullName evidence="3">Uncharacterized protein</fullName>
    </submittedName>
</protein>
<keyword evidence="4" id="KW-1185">Reference proteome</keyword>
<name>A0A9P6TCE6_9BASI</name>
<dbReference type="Proteomes" id="UP000886653">
    <property type="component" value="Unassembled WGS sequence"/>
</dbReference>
<feature type="compositionally biased region" description="Basic and acidic residues" evidence="1">
    <location>
        <begin position="84"/>
        <end position="97"/>
    </location>
</feature>
<gene>
    <name evidence="3" type="ORF">CROQUDRAFT_92579</name>
</gene>
<feature type="chain" id="PRO_5040471170" evidence="2">
    <location>
        <begin position="23"/>
        <end position="203"/>
    </location>
</feature>
<dbReference type="AlphaFoldDB" id="A0A9P6TCE6"/>
<feature type="region of interest" description="Disordered" evidence="1">
    <location>
        <begin position="84"/>
        <end position="106"/>
    </location>
</feature>
<sequence length="203" mass="22814">MLLPSSLLSSPGLLALLTLTVGSRELLIIHAHQAEDLLHWALYSQYLIPPPMHDRVIHIPTWDPPSCRLVNRFYPHELTSTQKRVEADENFKEKQEKTGQAQPGAHVTKLRSHGTLISQLLPGHAEPKPGAIPSLYHARYQSYNAARILFEMTIRAALFLTPFAVSNPTLGRYWRPKLNITNSFLQPYGQVCTLSLMSSASKN</sequence>
<organism evidence="3 4">
    <name type="scientific">Cronartium quercuum f. sp. fusiforme G11</name>
    <dbReference type="NCBI Taxonomy" id="708437"/>
    <lineage>
        <taxon>Eukaryota</taxon>
        <taxon>Fungi</taxon>
        <taxon>Dikarya</taxon>
        <taxon>Basidiomycota</taxon>
        <taxon>Pucciniomycotina</taxon>
        <taxon>Pucciniomycetes</taxon>
        <taxon>Pucciniales</taxon>
        <taxon>Coleosporiaceae</taxon>
        <taxon>Cronartium</taxon>
    </lineage>
</organism>
<feature type="signal peptide" evidence="2">
    <location>
        <begin position="1"/>
        <end position="22"/>
    </location>
</feature>
<reference evidence="3" key="1">
    <citation type="submission" date="2013-11" db="EMBL/GenBank/DDBJ databases">
        <title>Genome sequence of the fusiform rust pathogen reveals effectors for host alternation and coevolution with pine.</title>
        <authorList>
            <consortium name="DOE Joint Genome Institute"/>
            <person name="Smith K."/>
            <person name="Pendleton A."/>
            <person name="Kubisiak T."/>
            <person name="Anderson C."/>
            <person name="Salamov A."/>
            <person name="Aerts A."/>
            <person name="Riley R."/>
            <person name="Clum A."/>
            <person name="Lindquist E."/>
            <person name="Ence D."/>
            <person name="Campbell M."/>
            <person name="Kronenberg Z."/>
            <person name="Feau N."/>
            <person name="Dhillon B."/>
            <person name="Hamelin R."/>
            <person name="Burleigh J."/>
            <person name="Smith J."/>
            <person name="Yandell M."/>
            <person name="Nelson C."/>
            <person name="Grigoriev I."/>
            <person name="Davis J."/>
        </authorList>
    </citation>
    <scope>NUCLEOTIDE SEQUENCE</scope>
    <source>
        <strain evidence="3">G11</strain>
    </source>
</reference>
<evidence type="ECO:0000256" key="1">
    <source>
        <dbReference type="SAM" id="MobiDB-lite"/>
    </source>
</evidence>
<dbReference type="EMBL" id="MU167259">
    <property type="protein sequence ID" value="KAG0146590.1"/>
    <property type="molecule type" value="Genomic_DNA"/>
</dbReference>
<evidence type="ECO:0000313" key="3">
    <source>
        <dbReference type="EMBL" id="KAG0146590.1"/>
    </source>
</evidence>
<evidence type="ECO:0000313" key="4">
    <source>
        <dbReference type="Proteomes" id="UP000886653"/>
    </source>
</evidence>
<keyword evidence="2" id="KW-0732">Signal</keyword>
<proteinExistence type="predicted"/>
<evidence type="ECO:0000256" key="2">
    <source>
        <dbReference type="SAM" id="SignalP"/>
    </source>
</evidence>
<accession>A0A9P6TCE6</accession>
<comment type="caution">
    <text evidence="3">The sequence shown here is derived from an EMBL/GenBank/DDBJ whole genome shotgun (WGS) entry which is preliminary data.</text>
</comment>